<dbReference type="EMBL" id="JAEUBD010001266">
    <property type="protein sequence ID" value="KAH3662651.1"/>
    <property type="molecule type" value="Genomic_DNA"/>
</dbReference>
<reference evidence="3" key="1">
    <citation type="journal article" date="2021" name="Open Biol.">
        <title>Shared evolutionary footprints suggest mitochondrial oxidative damage underlies multiple complex I losses in fungi.</title>
        <authorList>
            <person name="Schikora-Tamarit M.A."/>
            <person name="Marcet-Houben M."/>
            <person name="Nosek J."/>
            <person name="Gabaldon T."/>
        </authorList>
    </citation>
    <scope>NUCLEOTIDE SEQUENCE</scope>
    <source>
        <strain evidence="3">NCAIM Y.01608</strain>
    </source>
</reference>
<sequence>MRNIELLTTVFLVEPTKFEEAIDSSNGKRASNDCKNTAHRDHQASEPFFSTGNQSRCSDSDPRNYRTWQIEQRGVYSAESKVVQNNISVTLDSTVRQDREHNGSKKQPEVDVCHTGEKFVPTPVILHLLVLHIFGVILLLGFCKETGLRWRIWEEKEDSETPHKCDAPINDKNISPWGQLSGDVTQTKR</sequence>
<feature type="transmembrane region" description="Helical" evidence="2">
    <location>
        <begin position="124"/>
        <end position="143"/>
    </location>
</feature>
<evidence type="ECO:0000313" key="4">
    <source>
        <dbReference type="Proteomes" id="UP000788993"/>
    </source>
</evidence>
<keyword evidence="4" id="KW-1185">Reference proteome</keyword>
<feature type="compositionally biased region" description="Polar residues" evidence="1">
    <location>
        <begin position="48"/>
        <end position="57"/>
    </location>
</feature>
<organism evidence="3 4">
    <name type="scientific">Ogataea polymorpha</name>
    <dbReference type="NCBI Taxonomy" id="460523"/>
    <lineage>
        <taxon>Eukaryota</taxon>
        <taxon>Fungi</taxon>
        <taxon>Dikarya</taxon>
        <taxon>Ascomycota</taxon>
        <taxon>Saccharomycotina</taxon>
        <taxon>Pichiomycetes</taxon>
        <taxon>Pichiales</taxon>
        <taxon>Pichiaceae</taxon>
        <taxon>Ogataea</taxon>
    </lineage>
</organism>
<dbReference type="Proteomes" id="UP000788993">
    <property type="component" value="Unassembled WGS sequence"/>
</dbReference>
<comment type="caution">
    <text evidence="3">The sequence shown here is derived from an EMBL/GenBank/DDBJ whole genome shotgun (WGS) entry which is preliminary data.</text>
</comment>
<keyword evidence="2" id="KW-0812">Transmembrane</keyword>
<dbReference type="AlphaFoldDB" id="A0A9P8P0H0"/>
<name>A0A9P8P0H0_9ASCO</name>
<evidence type="ECO:0000256" key="1">
    <source>
        <dbReference type="SAM" id="MobiDB-lite"/>
    </source>
</evidence>
<proteinExistence type="predicted"/>
<feature type="compositionally biased region" description="Polar residues" evidence="1">
    <location>
        <begin position="172"/>
        <end position="189"/>
    </location>
</feature>
<evidence type="ECO:0000256" key="2">
    <source>
        <dbReference type="SAM" id="Phobius"/>
    </source>
</evidence>
<protein>
    <submittedName>
        <fullName evidence="3">Uncharacterized protein</fullName>
    </submittedName>
</protein>
<gene>
    <name evidence="3" type="ORF">OGATHE_004226</name>
</gene>
<feature type="region of interest" description="Disordered" evidence="1">
    <location>
        <begin position="161"/>
        <end position="189"/>
    </location>
</feature>
<accession>A0A9P8P0H0</accession>
<keyword evidence="2" id="KW-1133">Transmembrane helix</keyword>
<keyword evidence="2" id="KW-0472">Membrane</keyword>
<feature type="region of interest" description="Disordered" evidence="1">
    <location>
        <begin position="41"/>
        <end position="61"/>
    </location>
</feature>
<evidence type="ECO:0000313" key="3">
    <source>
        <dbReference type="EMBL" id="KAH3662651.1"/>
    </source>
</evidence>
<reference evidence="3" key="2">
    <citation type="submission" date="2021-01" db="EMBL/GenBank/DDBJ databases">
        <authorList>
            <person name="Schikora-Tamarit M.A."/>
        </authorList>
    </citation>
    <scope>NUCLEOTIDE SEQUENCE</scope>
    <source>
        <strain evidence="3">NCAIM Y.01608</strain>
    </source>
</reference>